<dbReference type="PANTHER" id="PTHR30383">
    <property type="entry name" value="THIOESTERASE 1/PROTEASE 1/LYSOPHOSPHOLIPASE L1"/>
    <property type="match status" value="1"/>
</dbReference>
<evidence type="ECO:0000259" key="2">
    <source>
        <dbReference type="Pfam" id="PF13472"/>
    </source>
</evidence>
<reference evidence="3 4" key="1">
    <citation type="submission" date="2023-11" db="EMBL/GenBank/DDBJ databases">
        <authorList>
            <person name="Val-Calvo J."/>
            <person name="Scortti M."/>
            <person name="Vazquez-Boland J."/>
        </authorList>
    </citation>
    <scope>NUCLEOTIDE SEQUENCE [LARGE SCALE GENOMIC DNA]</scope>
    <source>
        <strain evidence="3 4">PAM 2766</strain>
    </source>
</reference>
<dbReference type="CDD" id="cd01836">
    <property type="entry name" value="FeeA_FeeB_like"/>
    <property type="match status" value="1"/>
</dbReference>
<dbReference type="Gene3D" id="3.40.50.1110">
    <property type="entry name" value="SGNH hydrolase"/>
    <property type="match status" value="1"/>
</dbReference>
<dbReference type="InterPro" id="IPR013830">
    <property type="entry name" value="SGNH_hydro"/>
</dbReference>
<gene>
    <name evidence="3" type="ORF">ABEU20_002100</name>
</gene>
<dbReference type="Pfam" id="PF13472">
    <property type="entry name" value="Lipase_GDSL_2"/>
    <property type="match status" value="1"/>
</dbReference>
<feature type="domain" description="SGNH hydrolase-type esterase" evidence="2">
    <location>
        <begin position="79"/>
        <end position="258"/>
    </location>
</feature>
<feature type="region of interest" description="Disordered" evidence="1">
    <location>
        <begin position="275"/>
        <end position="325"/>
    </location>
</feature>
<accession>A0ABW9FDA3</accession>
<evidence type="ECO:0000313" key="4">
    <source>
        <dbReference type="Proteomes" id="UP001629745"/>
    </source>
</evidence>
<evidence type="ECO:0000313" key="3">
    <source>
        <dbReference type="EMBL" id="MFM1723530.1"/>
    </source>
</evidence>
<protein>
    <submittedName>
        <fullName evidence="3">SGNH/GDSL hydrolase family protein</fullName>
    </submittedName>
</protein>
<keyword evidence="3" id="KW-0378">Hydrolase</keyword>
<sequence length="325" mass="34027">MDRWRTAAKAGTAALLAGSGAGTASWAAYTYLAWQAGLARGQIVPTRRWPPEADGIYTAGCVQPARWRRGADVDLHLMLFGDSTAAGLGCDVAEEVPGVLLARDLAERTGARIRLSTKAISGATSRGLTGQVDAMLVAGPAPDAAVIMIGANDVTAGMSLHGSARRLGRVVSRLRDTGAVVVVGTCPDLGVISAIPQPLRALAHGWGMQLARLQTAATRASGGHPVPIGRLLASRFLEDPATMLSDDRYHPSAAGYRLAADHLAPALMRALAEWDGPSSRSHPERVPENAPFPQVAAPSSWTNMPRDRLRATFGRRQGGDAAPAT</sequence>
<name>A0ABW9FDA3_9NOCA</name>
<dbReference type="PANTHER" id="PTHR30383:SF5">
    <property type="entry name" value="SGNH HYDROLASE-TYPE ESTERASE DOMAIN-CONTAINING PROTEIN"/>
    <property type="match status" value="1"/>
</dbReference>
<dbReference type="InterPro" id="IPR051532">
    <property type="entry name" value="Ester_Hydrolysis_Enzymes"/>
</dbReference>
<dbReference type="GO" id="GO:0016787">
    <property type="term" value="F:hydrolase activity"/>
    <property type="evidence" value="ECO:0007669"/>
    <property type="project" value="UniProtKB-KW"/>
</dbReference>
<keyword evidence="4" id="KW-1185">Reference proteome</keyword>
<dbReference type="EMBL" id="JBDLNV010000003">
    <property type="protein sequence ID" value="MFM1723530.1"/>
    <property type="molecule type" value="Genomic_DNA"/>
</dbReference>
<evidence type="ECO:0000256" key="1">
    <source>
        <dbReference type="SAM" id="MobiDB-lite"/>
    </source>
</evidence>
<dbReference type="Proteomes" id="UP001629745">
    <property type="component" value="Unassembled WGS sequence"/>
</dbReference>
<dbReference type="InterPro" id="IPR036514">
    <property type="entry name" value="SGNH_hydro_sf"/>
</dbReference>
<comment type="caution">
    <text evidence="3">The sequence shown here is derived from an EMBL/GenBank/DDBJ whole genome shotgun (WGS) entry which is preliminary data.</text>
</comment>
<proteinExistence type="predicted"/>
<organism evidence="3 4">
    <name type="scientific">Rhodococcus parequi</name>
    <dbReference type="NCBI Taxonomy" id="3137122"/>
    <lineage>
        <taxon>Bacteria</taxon>
        <taxon>Bacillati</taxon>
        <taxon>Actinomycetota</taxon>
        <taxon>Actinomycetes</taxon>
        <taxon>Mycobacteriales</taxon>
        <taxon>Nocardiaceae</taxon>
        <taxon>Rhodococcus</taxon>
    </lineage>
</organism>
<dbReference type="SUPFAM" id="SSF52266">
    <property type="entry name" value="SGNH hydrolase"/>
    <property type="match status" value="1"/>
</dbReference>
<dbReference type="RefSeq" id="WP_420164101.1">
    <property type="nucleotide sequence ID" value="NZ_JBDLNV010000003.1"/>
</dbReference>